<dbReference type="FunFam" id="3.40.30.10:FF:000206">
    <property type="entry name" value="Probable glutathione S-transferase"/>
    <property type="match status" value="1"/>
</dbReference>
<dbReference type="InterPro" id="IPR040079">
    <property type="entry name" value="Glutathione_S-Trfase"/>
</dbReference>
<dbReference type="SUPFAM" id="SSF47616">
    <property type="entry name" value="GST C-terminal domain-like"/>
    <property type="match status" value="1"/>
</dbReference>
<sequence length="221" mass="24918">MKLIIGNKNYSSWSLRGWLALKAFNIPFEEINLTLFSDEFYTELAKHSPVGKVPVLVDGDLSVWDSLAICEYLNENYLNGKGWPEDKNKRAVARSIVADMHSGLFAIRNEMPMNCRAKRSIELTGVAKKEIASLDKTWSRLRSENTQNGDYLFGTFSLADVFFAPVAFRFATYGVEMSDASKAYINTMLAHPAMQEWLKGSREEKEIIDEAEVGREATSAL</sequence>
<dbReference type="PANTHER" id="PTHR42673">
    <property type="entry name" value="MALEYLACETOACETATE ISOMERASE"/>
    <property type="match status" value="1"/>
</dbReference>
<dbReference type="RefSeq" id="WP_199466181.1">
    <property type="nucleotide sequence ID" value="NZ_JAEMNX010000001.1"/>
</dbReference>
<dbReference type="InterPro" id="IPR036249">
    <property type="entry name" value="Thioredoxin-like_sf"/>
</dbReference>
<dbReference type="CDD" id="cd03043">
    <property type="entry name" value="GST_N_1"/>
    <property type="match status" value="1"/>
</dbReference>
<dbReference type="SUPFAM" id="SSF52833">
    <property type="entry name" value="Thioredoxin-like"/>
    <property type="match status" value="1"/>
</dbReference>
<keyword evidence="3" id="KW-1185">Reference proteome</keyword>
<proteinExistence type="predicted"/>
<dbReference type="Gene3D" id="3.40.30.10">
    <property type="entry name" value="Glutaredoxin"/>
    <property type="match status" value="1"/>
</dbReference>
<accession>A0A934JS56</accession>
<reference evidence="2" key="1">
    <citation type="submission" date="2020-12" db="EMBL/GenBank/DDBJ databases">
        <title>Marinomonas arctica sp. nov., a psychrotolerant bacterium isolated from the Arctic.</title>
        <authorList>
            <person name="Zhang Y."/>
        </authorList>
    </citation>
    <scope>NUCLEOTIDE SEQUENCE</scope>
    <source>
        <strain evidence="2">C1424</strain>
    </source>
</reference>
<dbReference type="Pfam" id="PF13410">
    <property type="entry name" value="GST_C_2"/>
    <property type="match status" value="1"/>
</dbReference>
<dbReference type="PANTHER" id="PTHR42673:SF4">
    <property type="entry name" value="MALEYLACETOACETATE ISOMERASE"/>
    <property type="match status" value="1"/>
</dbReference>
<gene>
    <name evidence="2" type="ORF">I8J31_00240</name>
</gene>
<dbReference type="EMBL" id="JAEMNX010000001">
    <property type="protein sequence ID" value="MBJ7536097.1"/>
    <property type="molecule type" value="Genomic_DNA"/>
</dbReference>
<evidence type="ECO:0000313" key="3">
    <source>
        <dbReference type="Proteomes" id="UP000628710"/>
    </source>
</evidence>
<name>A0A934JS56_9GAMM</name>
<dbReference type="GO" id="GO:0004364">
    <property type="term" value="F:glutathione transferase activity"/>
    <property type="evidence" value="ECO:0007669"/>
    <property type="project" value="TreeGrafter"/>
</dbReference>
<dbReference type="Proteomes" id="UP000628710">
    <property type="component" value="Unassembled WGS sequence"/>
</dbReference>
<dbReference type="InterPro" id="IPR036282">
    <property type="entry name" value="Glutathione-S-Trfase_C_sf"/>
</dbReference>
<dbReference type="GO" id="GO:0006559">
    <property type="term" value="P:L-phenylalanine catabolic process"/>
    <property type="evidence" value="ECO:0007669"/>
    <property type="project" value="TreeGrafter"/>
</dbReference>
<feature type="domain" description="GST N-terminal" evidence="1">
    <location>
        <begin position="1"/>
        <end position="81"/>
    </location>
</feature>
<comment type="caution">
    <text evidence="2">The sequence shown here is derived from an EMBL/GenBank/DDBJ whole genome shotgun (WGS) entry which is preliminary data.</text>
</comment>
<dbReference type="SFLD" id="SFLDS00019">
    <property type="entry name" value="Glutathione_Transferase_(cytos"/>
    <property type="match status" value="1"/>
</dbReference>
<protein>
    <submittedName>
        <fullName evidence="2">Glutathione S-transferase family protein</fullName>
    </submittedName>
</protein>
<dbReference type="Pfam" id="PF13409">
    <property type="entry name" value="GST_N_2"/>
    <property type="match status" value="1"/>
</dbReference>
<organism evidence="2 3">
    <name type="scientific">Marinomonas transparens</name>
    <dbReference type="NCBI Taxonomy" id="2795388"/>
    <lineage>
        <taxon>Bacteria</taxon>
        <taxon>Pseudomonadati</taxon>
        <taxon>Pseudomonadota</taxon>
        <taxon>Gammaproteobacteria</taxon>
        <taxon>Oceanospirillales</taxon>
        <taxon>Oceanospirillaceae</taxon>
        <taxon>Marinomonas</taxon>
    </lineage>
</organism>
<evidence type="ECO:0000313" key="2">
    <source>
        <dbReference type="EMBL" id="MBJ7536097.1"/>
    </source>
</evidence>
<dbReference type="Gene3D" id="1.20.1050.10">
    <property type="match status" value="1"/>
</dbReference>
<evidence type="ECO:0000259" key="1">
    <source>
        <dbReference type="PROSITE" id="PS50404"/>
    </source>
</evidence>
<dbReference type="AlphaFoldDB" id="A0A934JS56"/>
<dbReference type="PROSITE" id="PS50404">
    <property type="entry name" value="GST_NTER"/>
    <property type="match status" value="1"/>
</dbReference>
<dbReference type="GO" id="GO:0016034">
    <property type="term" value="F:maleylacetoacetate isomerase activity"/>
    <property type="evidence" value="ECO:0007669"/>
    <property type="project" value="TreeGrafter"/>
</dbReference>
<dbReference type="InterPro" id="IPR004045">
    <property type="entry name" value="Glutathione_S-Trfase_N"/>
</dbReference>
<dbReference type="SFLD" id="SFLDG00358">
    <property type="entry name" value="Main_(cytGST)"/>
    <property type="match status" value="1"/>
</dbReference>
<dbReference type="CDD" id="cd03194">
    <property type="entry name" value="GST_C_3"/>
    <property type="match status" value="1"/>
</dbReference>
<dbReference type="GO" id="GO:0006749">
    <property type="term" value="P:glutathione metabolic process"/>
    <property type="evidence" value="ECO:0007669"/>
    <property type="project" value="TreeGrafter"/>
</dbReference>